<dbReference type="EMBL" id="BARV01020182">
    <property type="protein sequence ID" value="GAI24502.1"/>
    <property type="molecule type" value="Genomic_DNA"/>
</dbReference>
<protein>
    <submittedName>
        <fullName evidence="1">Uncharacterized protein</fullName>
    </submittedName>
</protein>
<comment type="caution">
    <text evidence="1">The sequence shown here is derived from an EMBL/GenBank/DDBJ whole genome shotgun (WGS) entry which is preliminary data.</text>
</comment>
<dbReference type="AlphaFoldDB" id="X1LYS8"/>
<gene>
    <name evidence="1" type="ORF">S06H3_33755</name>
</gene>
<name>X1LYS8_9ZZZZ</name>
<evidence type="ECO:0000313" key="1">
    <source>
        <dbReference type="EMBL" id="GAI24502.1"/>
    </source>
</evidence>
<proteinExistence type="predicted"/>
<accession>X1LYS8</accession>
<reference evidence="1" key="1">
    <citation type="journal article" date="2014" name="Front. Microbiol.">
        <title>High frequency of phylogenetically diverse reductive dehalogenase-homologous genes in deep subseafloor sedimentary metagenomes.</title>
        <authorList>
            <person name="Kawai M."/>
            <person name="Futagami T."/>
            <person name="Toyoda A."/>
            <person name="Takaki Y."/>
            <person name="Nishi S."/>
            <person name="Hori S."/>
            <person name="Arai W."/>
            <person name="Tsubouchi T."/>
            <person name="Morono Y."/>
            <person name="Uchiyama I."/>
            <person name="Ito T."/>
            <person name="Fujiyama A."/>
            <person name="Inagaki F."/>
            <person name="Takami H."/>
        </authorList>
    </citation>
    <scope>NUCLEOTIDE SEQUENCE</scope>
    <source>
        <strain evidence="1">Expedition CK06-06</strain>
    </source>
</reference>
<organism evidence="1">
    <name type="scientific">marine sediment metagenome</name>
    <dbReference type="NCBI Taxonomy" id="412755"/>
    <lineage>
        <taxon>unclassified sequences</taxon>
        <taxon>metagenomes</taxon>
        <taxon>ecological metagenomes</taxon>
    </lineage>
</organism>
<sequence>MDRYGIRLSDDAIENYIKRYETMLAARQQDPKQLKEAYEDIDDLILSIDGLQPEKGHETLYVVRELRKRRVWFAVPLLSSAESEIKKLIEQARAWAD</sequence>